<proteinExistence type="predicted"/>
<dbReference type="PANTHER" id="PTHR46507">
    <property type="entry name" value="AFADIN- AND ALPHA-ACTININ-BINDING PROTEIN"/>
    <property type="match status" value="1"/>
</dbReference>
<organism evidence="2 3">
    <name type="scientific">Scleropages formosus</name>
    <name type="common">Asian bonytongue</name>
    <name type="synonym">Osteoglossum formosum</name>
    <dbReference type="NCBI Taxonomy" id="113540"/>
    <lineage>
        <taxon>Eukaryota</taxon>
        <taxon>Metazoa</taxon>
        <taxon>Chordata</taxon>
        <taxon>Craniata</taxon>
        <taxon>Vertebrata</taxon>
        <taxon>Euteleostomi</taxon>
        <taxon>Actinopterygii</taxon>
        <taxon>Neopterygii</taxon>
        <taxon>Teleostei</taxon>
        <taxon>Osteoglossocephala</taxon>
        <taxon>Osteoglossomorpha</taxon>
        <taxon>Osteoglossiformes</taxon>
        <taxon>Osteoglossidae</taxon>
        <taxon>Scleropages</taxon>
    </lineage>
</organism>
<dbReference type="InterPro" id="IPR052300">
    <property type="entry name" value="Adhesion_Centrosome_assoc"/>
</dbReference>
<dbReference type="Proteomes" id="UP000034805">
    <property type="component" value="Unassembled WGS sequence"/>
</dbReference>
<feature type="coiled-coil region" evidence="1">
    <location>
        <begin position="91"/>
        <end position="121"/>
    </location>
</feature>
<dbReference type="GO" id="GO:0036064">
    <property type="term" value="C:ciliary basal body"/>
    <property type="evidence" value="ECO:0007669"/>
    <property type="project" value="TreeGrafter"/>
</dbReference>
<evidence type="ECO:0000313" key="2">
    <source>
        <dbReference type="EMBL" id="KPP69293.1"/>
    </source>
</evidence>
<dbReference type="AlphaFoldDB" id="A0A0P7UHM7"/>
<protein>
    <submittedName>
        <fullName evidence="2">Uncharacterized protein</fullName>
    </submittedName>
</protein>
<dbReference type="GO" id="GO:0035735">
    <property type="term" value="P:intraciliary transport involved in cilium assembly"/>
    <property type="evidence" value="ECO:0007669"/>
    <property type="project" value="TreeGrafter"/>
</dbReference>
<evidence type="ECO:0000256" key="1">
    <source>
        <dbReference type="SAM" id="Coils"/>
    </source>
</evidence>
<gene>
    <name evidence="2" type="ORF">Z043_111967</name>
</gene>
<reference evidence="2 3" key="1">
    <citation type="submission" date="2015-08" db="EMBL/GenBank/DDBJ databases">
        <title>The genome of the Asian arowana (Scleropages formosus).</title>
        <authorList>
            <person name="Tan M.H."/>
            <person name="Gan H.M."/>
            <person name="Croft L.J."/>
            <person name="Austin C.M."/>
        </authorList>
    </citation>
    <scope>NUCLEOTIDE SEQUENCE [LARGE SCALE GENOMIC DNA]</scope>
    <source>
        <strain evidence="2">Aro1</strain>
    </source>
</reference>
<evidence type="ECO:0000313" key="3">
    <source>
        <dbReference type="Proteomes" id="UP000034805"/>
    </source>
</evidence>
<comment type="caution">
    <text evidence="2">The sequence shown here is derived from an EMBL/GenBank/DDBJ whole genome shotgun (WGS) entry which is preliminary data.</text>
</comment>
<dbReference type="EMBL" id="JARO02004026">
    <property type="protein sequence ID" value="KPP69293.1"/>
    <property type="molecule type" value="Genomic_DNA"/>
</dbReference>
<sequence length="265" mass="29880">MLERVESELREATTLGHSVAALLRSLRADMDRTLQGSTEAVEEAFDCEALVQTEALLGERVTGGVVQAWSRVQKKLQQFISREGLSSSAVGTDQEKLLAQLEAELEQNKQLVRMQQELLEDSVHPLLPPALADSYYLEEWERLQLKWAEFEDQRRSFQRERQAFTDAAIRLGRERCQFEQKKASLLRQQFLCHSPCVQQRRESSTMSIAPWSEQTPVGTPSTPELFSALRLSPGPRSPGTPSCSHCGERSAHRVLGAPGDLNWSF</sequence>
<accession>A0A0P7UHM7</accession>
<keyword evidence="1" id="KW-0175">Coiled coil</keyword>
<dbReference type="PANTHER" id="PTHR46507:SF3">
    <property type="entry name" value="AFADIN- AND ALPHA-ACTININ-BINDING PROTEIN-LIKE"/>
    <property type="match status" value="1"/>
</dbReference>
<name>A0A0P7UHM7_SCLFO</name>
<dbReference type="GO" id="GO:0034451">
    <property type="term" value="C:centriolar satellite"/>
    <property type="evidence" value="ECO:0007669"/>
    <property type="project" value="TreeGrafter"/>
</dbReference>